<dbReference type="PANTHER" id="PTHR43724">
    <property type="entry name" value="PYRUVATE SYNTHASE SUBUNIT PORD"/>
    <property type="match status" value="1"/>
</dbReference>
<evidence type="ECO:0000256" key="3">
    <source>
        <dbReference type="ARBA" id="ARBA00022737"/>
    </source>
</evidence>
<evidence type="ECO:0000256" key="4">
    <source>
        <dbReference type="ARBA" id="ARBA00023004"/>
    </source>
</evidence>
<dbReference type="InterPro" id="IPR017896">
    <property type="entry name" value="4Fe4S_Fe-S-bd"/>
</dbReference>
<dbReference type="EMBL" id="BAAACF010000006">
    <property type="protein sequence ID" value="GAA0729370.1"/>
    <property type="molecule type" value="Genomic_DNA"/>
</dbReference>
<name>A0ABN1J5F7_9CLOT</name>
<dbReference type="SUPFAM" id="SSF54862">
    <property type="entry name" value="4Fe-4S ferredoxins"/>
    <property type="match status" value="1"/>
</dbReference>
<dbReference type="PROSITE" id="PS51379">
    <property type="entry name" value="4FE4S_FER_2"/>
    <property type="match status" value="2"/>
</dbReference>
<organism evidence="7 8">
    <name type="scientific">Clostridium malenominatum</name>
    <dbReference type="NCBI Taxonomy" id="1539"/>
    <lineage>
        <taxon>Bacteria</taxon>
        <taxon>Bacillati</taxon>
        <taxon>Bacillota</taxon>
        <taxon>Clostridia</taxon>
        <taxon>Eubacteriales</taxon>
        <taxon>Clostridiaceae</taxon>
        <taxon>Clostridium</taxon>
    </lineage>
</organism>
<feature type="domain" description="4Fe-4S ferredoxin-type" evidence="6">
    <location>
        <begin position="40"/>
        <end position="69"/>
    </location>
</feature>
<keyword evidence="2" id="KW-0479">Metal-binding</keyword>
<reference evidence="7 8" key="1">
    <citation type="journal article" date="2019" name="Int. J. Syst. Evol. Microbiol.">
        <title>The Global Catalogue of Microorganisms (GCM) 10K type strain sequencing project: providing services to taxonomists for standard genome sequencing and annotation.</title>
        <authorList>
            <consortium name="The Broad Institute Genomics Platform"/>
            <consortium name="The Broad Institute Genome Sequencing Center for Infectious Disease"/>
            <person name="Wu L."/>
            <person name="Ma J."/>
        </authorList>
    </citation>
    <scope>NUCLEOTIDE SEQUENCE [LARGE SCALE GENOMIC DNA]</scope>
    <source>
        <strain evidence="7 8">JCM 1405</strain>
    </source>
</reference>
<keyword evidence="8" id="KW-1185">Reference proteome</keyword>
<evidence type="ECO:0000256" key="5">
    <source>
        <dbReference type="ARBA" id="ARBA00023014"/>
    </source>
</evidence>
<dbReference type="RefSeq" id="WP_343770858.1">
    <property type="nucleotide sequence ID" value="NZ_BAAACF010000006.1"/>
</dbReference>
<keyword evidence="3" id="KW-0677">Repeat</keyword>
<keyword evidence="1" id="KW-0004">4Fe-4S</keyword>
<dbReference type="PANTHER" id="PTHR43724:SF1">
    <property type="entry name" value="PYRUVATE SYNTHASE SUBUNIT PORD"/>
    <property type="match status" value="1"/>
</dbReference>
<sequence>MSEKSKFLKKKAFVDRDYCVACGACTKVCPLGAIEIHSGIFAKVNLDKCVGCRKCEFECPASIIEMKVMEGENGKYDKKEEVS</sequence>
<protein>
    <submittedName>
        <fullName evidence="7">4Fe-4S binding protein</fullName>
    </submittedName>
</protein>
<gene>
    <name evidence="7" type="ORF">GCM10008905_29260</name>
</gene>
<dbReference type="Pfam" id="PF14697">
    <property type="entry name" value="Fer4_21"/>
    <property type="match status" value="1"/>
</dbReference>
<evidence type="ECO:0000313" key="8">
    <source>
        <dbReference type="Proteomes" id="UP001500339"/>
    </source>
</evidence>
<feature type="domain" description="4Fe-4S ferredoxin-type" evidence="6">
    <location>
        <begin position="10"/>
        <end position="39"/>
    </location>
</feature>
<evidence type="ECO:0000256" key="1">
    <source>
        <dbReference type="ARBA" id="ARBA00022485"/>
    </source>
</evidence>
<dbReference type="Gene3D" id="3.30.70.20">
    <property type="match status" value="2"/>
</dbReference>
<accession>A0ABN1J5F7</accession>
<dbReference type="Proteomes" id="UP001500339">
    <property type="component" value="Unassembled WGS sequence"/>
</dbReference>
<evidence type="ECO:0000259" key="6">
    <source>
        <dbReference type="PROSITE" id="PS51379"/>
    </source>
</evidence>
<evidence type="ECO:0000256" key="2">
    <source>
        <dbReference type="ARBA" id="ARBA00022723"/>
    </source>
</evidence>
<dbReference type="PROSITE" id="PS00198">
    <property type="entry name" value="4FE4S_FER_1"/>
    <property type="match status" value="1"/>
</dbReference>
<keyword evidence="4" id="KW-0408">Iron</keyword>
<proteinExistence type="predicted"/>
<evidence type="ECO:0000313" key="7">
    <source>
        <dbReference type="EMBL" id="GAA0729370.1"/>
    </source>
</evidence>
<comment type="caution">
    <text evidence="7">The sequence shown here is derived from an EMBL/GenBank/DDBJ whole genome shotgun (WGS) entry which is preliminary data.</text>
</comment>
<keyword evidence="5" id="KW-0411">Iron-sulfur</keyword>
<dbReference type="InterPro" id="IPR017900">
    <property type="entry name" value="4Fe4S_Fe_S_CS"/>
</dbReference>